<dbReference type="OrthoDB" id="9766486at2"/>
<evidence type="ECO:0000259" key="1">
    <source>
        <dbReference type="Pfam" id="PF00501"/>
    </source>
</evidence>
<sequence>MSDLIHEFILQQAMQAPHALALSYQGRQLSYEALAREIESIASAWTGSGLRRIERVAVYAEKREEAVVALFGTAAAGGVFVPINPLLKPEQVAYILQDCNVSILVTTSERLISLADVLPGCRDLRTIVVAGAIHQEAPSFAGMDVVTWDALTAVGRASRHRVIDRDMAAILYTSGSTGKPKGVVLSHRNLVAGAKSVAGYLENTCDDRILAVLPLSFDYGLSQLTTAFYSGATAVLMNYLLPRDVVAAVRDERITGLAAVPPLWIQLARQAWPDNSSLRYITNSGGAMPRTTLDALRAALPTAKVYLMYGLTEAFRSTFLPPSELDRRPDSIGRSIPNAEVMVVRDNGMPCGPNEPGELVHRGALVSLGYWNDPEKTAERFKPVPSVVDGLVIPEIAVWSGDTVSMDEEGFLYFMGRADDMIKVSGYRVSPTEVEDVILATGTVEEVAAIGVPHPTLGQAIVAVVHCSDAAVAPDVLIKACRHRLPGYMVPVRVDVRRESLPRNPNGKIDRKALRAELTVSVDQEFLNE</sequence>
<dbReference type="InterPro" id="IPR000873">
    <property type="entry name" value="AMP-dep_synth/lig_dom"/>
</dbReference>
<dbReference type="PROSITE" id="PS00455">
    <property type="entry name" value="AMP_BINDING"/>
    <property type="match status" value="1"/>
</dbReference>
<evidence type="ECO:0000313" key="3">
    <source>
        <dbReference type="EMBL" id="RJG07055.1"/>
    </source>
</evidence>
<reference evidence="3 4" key="1">
    <citation type="submission" date="2018-09" db="EMBL/GenBank/DDBJ databases">
        <authorList>
            <person name="Zhu H."/>
        </authorList>
    </citation>
    <scope>NUCLEOTIDE SEQUENCE [LARGE SCALE GENOMIC DNA]</scope>
    <source>
        <strain evidence="3 4">K2R10-39</strain>
    </source>
</reference>
<dbReference type="Proteomes" id="UP000285190">
    <property type="component" value="Unassembled WGS sequence"/>
</dbReference>
<dbReference type="GO" id="GO:0016877">
    <property type="term" value="F:ligase activity, forming carbon-sulfur bonds"/>
    <property type="evidence" value="ECO:0007669"/>
    <property type="project" value="UniProtKB-ARBA"/>
</dbReference>
<dbReference type="InterPro" id="IPR025110">
    <property type="entry name" value="AMP-bd_C"/>
</dbReference>
<evidence type="ECO:0000313" key="4">
    <source>
        <dbReference type="Proteomes" id="UP000285190"/>
    </source>
</evidence>
<proteinExistence type="predicted"/>
<dbReference type="SUPFAM" id="SSF56801">
    <property type="entry name" value="Acetyl-CoA synthetase-like"/>
    <property type="match status" value="1"/>
</dbReference>
<keyword evidence="3" id="KW-0436">Ligase</keyword>
<dbReference type="Gene3D" id="3.40.50.12780">
    <property type="entry name" value="N-terminal domain of ligase-like"/>
    <property type="match status" value="1"/>
</dbReference>
<protein>
    <submittedName>
        <fullName evidence="3">Acyl-CoA ligase (AMP-forming), exosortase A system-associated</fullName>
    </submittedName>
</protein>
<evidence type="ECO:0000259" key="2">
    <source>
        <dbReference type="Pfam" id="PF13193"/>
    </source>
</evidence>
<dbReference type="Pfam" id="PF00501">
    <property type="entry name" value="AMP-binding"/>
    <property type="match status" value="1"/>
</dbReference>
<keyword evidence="4" id="KW-1185">Reference proteome</keyword>
<dbReference type="PANTHER" id="PTHR43767:SF10">
    <property type="entry name" value="SURFACTIN SYNTHASE SUBUNIT 1"/>
    <property type="match status" value="1"/>
</dbReference>
<organism evidence="3 4">
    <name type="scientific">Noviherbaspirillum cavernae</name>
    <dbReference type="NCBI Taxonomy" id="2320862"/>
    <lineage>
        <taxon>Bacteria</taxon>
        <taxon>Pseudomonadati</taxon>
        <taxon>Pseudomonadota</taxon>
        <taxon>Betaproteobacteria</taxon>
        <taxon>Burkholderiales</taxon>
        <taxon>Oxalobacteraceae</taxon>
        <taxon>Noviherbaspirillum</taxon>
    </lineage>
</organism>
<dbReference type="NCBIfam" id="TIGR03098">
    <property type="entry name" value="ligase_PEP_1"/>
    <property type="match status" value="1"/>
</dbReference>
<feature type="domain" description="AMP-binding enzyme C-terminal" evidence="2">
    <location>
        <begin position="433"/>
        <end position="508"/>
    </location>
</feature>
<accession>A0A418X3Q6</accession>
<dbReference type="InterPro" id="IPR050237">
    <property type="entry name" value="ATP-dep_AMP-bd_enzyme"/>
</dbReference>
<feature type="domain" description="AMP-dependent synthetase/ligase" evidence="1">
    <location>
        <begin position="11"/>
        <end position="371"/>
    </location>
</feature>
<dbReference type="InterPro" id="IPR017529">
    <property type="entry name" value="AcylCoA_ligase_PEP_1"/>
</dbReference>
<gene>
    <name evidence="3" type="ORF">D3870_14560</name>
</gene>
<dbReference type="RefSeq" id="WP_119740175.1">
    <property type="nucleotide sequence ID" value="NZ_QYUN01000002.1"/>
</dbReference>
<dbReference type="Gene3D" id="3.30.300.30">
    <property type="match status" value="1"/>
</dbReference>
<dbReference type="Pfam" id="PF13193">
    <property type="entry name" value="AMP-binding_C"/>
    <property type="match status" value="1"/>
</dbReference>
<dbReference type="AlphaFoldDB" id="A0A418X3Q6"/>
<comment type="caution">
    <text evidence="3">The sequence shown here is derived from an EMBL/GenBank/DDBJ whole genome shotgun (WGS) entry which is preliminary data.</text>
</comment>
<dbReference type="EMBL" id="QYUN01000002">
    <property type="protein sequence ID" value="RJG07055.1"/>
    <property type="molecule type" value="Genomic_DNA"/>
</dbReference>
<name>A0A418X3Q6_9BURK</name>
<dbReference type="PANTHER" id="PTHR43767">
    <property type="entry name" value="LONG-CHAIN-FATTY-ACID--COA LIGASE"/>
    <property type="match status" value="1"/>
</dbReference>
<dbReference type="InterPro" id="IPR020845">
    <property type="entry name" value="AMP-binding_CS"/>
</dbReference>
<dbReference type="InterPro" id="IPR045851">
    <property type="entry name" value="AMP-bd_C_sf"/>
</dbReference>
<dbReference type="InterPro" id="IPR042099">
    <property type="entry name" value="ANL_N_sf"/>
</dbReference>